<dbReference type="Gene3D" id="3.10.450.50">
    <property type="match status" value="1"/>
</dbReference>
<dbReference type="InterPro" id="IPR037401">
    <property type="entry name" value="SnoaL-like"/>
</dbReference>
<dbReference type="PANTHER" id="PTHR30173:SF36">
    <property type="entry name" value="ECF RNA POLYMERASE SIGMA FACTOR SIGJ"/>
    <property type="match status" value="1"/>
</dbReference>
<name>A0ABY4KZI5_THEAE</name>
<evidence type="ECO:0000259" key="7">
    <source>
        <dbReference type="Pfam" id="PF08281"/>
    </source>
</evidence>
<comment type="similarity">
    <text evidence="1">Belongs to the sigma-70 factor family. ECF subfamily.</text>
</comment>
<dbReference type="InterPro" id="IPR013325">
    <property type="entry name" value="RNA_pol_sigma_r2"/>
</dbReference>
<keyword evidence="5" id="KW-0804">Transcription</keyword>
<evidence type="ECO:0000256" key="2">
    <source>
        <dbReference type="ARBA" id="ARBA00011344"/>
    </source>
</evidence>
<dbReference type="InterPro" id="IPR052704">
    <property type="entry name" value="ECF_Sigma-70_Domain"/>
</dbReference>
<feature type="domain" description="RNA polymerase sigma factor 70 region 4 type 2" evidence="7">
    <location>
        <begin position="117"/>
        <end position="168"/>
    </location>
</feature>
<dbReference type="SUPFAM" id="SSF88946">
    <property type="entry name" value="Sigma2 domain of RNA polymerase sigma factors"/>
    <property type="match status" value="1"/>
</dbReference>
<dbReference type="InterPro" id="IPR036388">
    <property type="entry name" value="WH-like_DNA-bd_sf"/>
</dbReference>
<dbReference type="Pfam" id="PF04542">
    <property type="entry name" value="Sigma70_r2"/>
    <property type="match status" value="1"/>
</dbReference>
<dbReference type="InterPro" id="IPR013324">
    <property type="entry name" value="RNA_pol_sigma_r3/r4-like"/>
</dbReference>
<comment type="subunit">
    <text evidence="2">Interacts transiently with the RNA polymerase catalytic core formed by RpoA, RpoB, RpoC and RpoZ (2 alpha, 1 beta, 1 beta' and 1 omega subunit) to form the RNA polymerase holoenzyme that can initiate transcription.</text>
</comment>
<feature type="domain" description="RNA polymerase sigma-70 region 2" evidence="6">
    <location>
        <begin position="11"/>
        <end position="74"/>
    </location>
</feature>
<evidence type="ECO:0000259" key="6">
    <source>
        <dbReference type="Pfam" id="PF04542"/>
    </source>
</evidence>
<accession>A0ABY4KZI5</accession>
<dbReference type="Proteomes" id="UP000832041">
    <property type="component" value="Chromosome"/>
</dbReference>
<dbReference type="InterPro" id="IPR007627">
    <property type="entry name" value="RNA_pol_sigma70_r2"/>
</dbReference>
<dbReference type="InterPro" id="IPR032710">
    <property type="entry name" value="NTF2-like_dom_sf"/>
</dbReference>
<organism evidence="9 10">
    <name type="scientific">Thermobifida alba</name>
    <name type="common">Thermomonospora alba</name>
    <dbReference type="NCBI Taxonomy" id="53522"/>
    <lineage>
        <taxon>Bacteria</taxon>
        <taxon>Bacillati</taxon>
        <taxon>Actinomycetota</taxon>
        <taxon>Actinomycetes</taxon>
        <taxon>Streptosporangiales</taxon>
        <taxon>Nocardiopsidaceae</taxon>
        <taxon>Thermobifida</taxon>
    </lineage>
</organism>
<dbReference type="Gene3D" id="1.10.10.10">
    <property type="entry name" value="Winged helix-like DNA-binding domain superfamily/Winged helix DNA-binding domain"/>
    <property type="match status" value="1"/>
</dbReference>
<evidence type="ECO:0000256" key="3">
    <source>
        <dbReference type="ARBA" id="ARBA00023015"/>
    </source>
</evidence>
<evidence type="ECO:0000313" key="10">
    <source>
        <dbReference type="Proteomes" id="UP000832041"/>
    </source>
</evidence>
<sequence>MTADTGRAAEFERHRGRLFALAYRMLGSAAEAEDAVQDAYLRWHTADRDAVAVPAAWLTRVLTNLCVNRLASARARRESYPGPWLPEPVLTAGTSAAGAAPLGPLETVEQRESVSFALLSLMERLTPVERAVFVLREAFGHSHREVAGILGTTEEACRQAHRRARQRLGAKRRFEPPSQRWRETVRRFLEAARGGDLAELERMLAEDVVSWSDGGGRATAARRPVRGRAAVLRLFGGLLRQRTADHGLHVVEVNGEPALLVLLAGEPAGVLVPEAHDGRIAVARTVVNPDKLAFLAAQLAHTPPAEK</sequence>
<dbReference type="NCBIfam" id="NF007214">
    <property type="entry name" value="PRK09636.1"/>
    <property type="match status" value="1"/>
</dbReference>
<dbReference type="Pfam" id="PF08281">
    <property type="entry name" value="Sigma70_r4_2"/>
    <property type="match status" value="1"/>
</dbReference>
<dbReference type="Gene3D" id="1.10.1740.10">
    <property type="match status" value="1"/>
</dbReference>
<dbReference type="InterPro" id="IPR014284">
    <property type="entry name" value="RNA_pol_sigma-70_dom"/>
</dbReference>
<evidence type="ECO:0000256" key="1">
    <source>
        <dbReference type="ARBA" id="ARBA00010641"/>
    </source>
</evidence>
<evidence type="ECO:0000256" key="5">
    <source>
        <dbReference type="ARBA" id="ARBA00023163"/>
    </source>
</evidence>
<reference evidence="9 10" key="1">
    <citation type="submission" date="2020-04" db="EMBL/GenBank/DDBJ databases">
        <title>Thermobifida alba genome sequencing and assembly.</title>
        <authorList>
            <person name="Luzics S."/>
            <person name="Horvath B."/>
            <person name="Nagy I."/>
            <person name="Toth A."/>
            <person name="Nagy I."/>
            <person name="Kukolya J."/>
        </authorList>
    </citation>
    <scope>NUCLEOTIDE SEQUENCE [LARGE SCALE GENOMIC DNA]</scope>
    <source>
        <strain evidence="9 10">DSM 43795</strain>
    </source>
</reference>
<dbReference type="EMBL" id="CP051627">
    <property type="protein sequence ID" value="UPT20854.1"/>
    <property type="molecule type" value="Genomic_DNA"/>
</dbReference>
<dbReference type="NCBIfam" id="TIGR02937">
    <property type="entry name" value="sigma70-ECF"/>
    <property type="match status" value="1"/>
</dbReference>
<evidence type="ECO:0000259" key="8">
    <source>
        <dbReference type="Pfam" id="PF12680"/>
    </source>
</evidence>
<keyword evidence="4" id="KW-0731">Sigma factor</keyword>
<dbReference type="PANTHER" id="PTHR30173">
    <property type="entry name" value="SIGMA 19 FACTOR"/>
    <property type="match status" value="1"/>
</dbReference>
<dbReference type="NCBIfam" id="TIGR02957">
    <property type="entry name" value="SigX4"/>
    <property type="match status" value="1"/>
</dbReference>
<evidence type="ECO:0000313" key="9">
    <source>
        <dbReference type="EMBL" id="UPT20854.1"/>
    </source>
</evidence>
<dbReference type="Pfam" id="PF12680">
    <property type="entry name" value="SnoaL_2"/>
    <property type="match status" value="1"/>
</dbReference>
<feature type="domain" description="SnoaL-like" evidence="8">
    <location>
        <begin position="185"/>
        <end position="260"/>
    </location>
</feature>
<proteinExistence type="inferred from homology"/>
<keyword evidence="10" id="KW-1185">Reference proteome</keyword>
<protein>
    <submittedName>
        <fullName evidence="9">RNA polymerase sigma-70 factor</fullName>
    </submittedName>
</protein>
<dbReference type="RefSeq" id="WP_248593140.1">
    <property type="nucleotide sequence ID" value="NZ_BAABEB010000027.1"/>
</dbReference>
<dbReference type="InterPro" id="IPR014303">
    <property type="entry name" value="RNA_pol_sigma-70_ECF"/>
</dbReference>
<keyword evidence="3" id="KW-0805">Transcription regulation</keyword>
<dbReference type="SUPFAM" id="SSF88659">
    <property type="entry name" value="Sigma3 and sigma4 domains of RNA polymerase sigma factors"/>
    <property type="match status" value="1"/>
</dbReference>
<gene>
    <name evidence="9" type="ORF">FOF52_07680</name>
</gene>
<evidence type="ECO:0000256" key="4">
    <source>
        <dbReference type="ARBA" id="ARBA00023082"/>
    </source>
</evidence>
<dbReference type="SUPFAM" id="SSF54427">
    <property type="entry name" value="NTF2-like"/>
    <property type="match status" value="1"/>
</dbReference>
<dbReference type="InterPro" id="IPR013249">
    <property type="entry name" value="RNA_pol_sigma70_r4_t2"/>
</dbReference>